<name>A0ABX6Q8Z8_PAEBA</name>
<feature type="domain" description="HTH luxR-type" evidence="3">
    <location>
        <begin position="20"/>
        <end position="47"/>
    </location>
</feature>
<dbReference type="InterPro" id="IPR000792">
    <property type="entry name" value="Tscrpt_reg_LuxR_C"/>
</dbReference>
<reference evidence="4 5" key="1">
    <citation type="submission" date="2020-06" db="EMBL/GenBank/DDBJ databases">
        <title>Complete genome of Paenibacillus barcinonensis KACC11450.</title>
        <authorList>
            <person name="Kim M."/>
            <person name="Park Y.-J."/>
            <person name="Shin J.-H."/>
        </authorList>
    </citation>
    <scope>NUCLEOTIDE SEQUENCE [LARGE SCALE GENOMIC DNA]</scope>
    <source>
        <strain evidence="4 5">KACC11450</strain>
    </source>
</reference>
<dbReference type="InterPro" id="IPR016032">
    <property type="entry name" value="Sig_transdc_resp-reg_C-effctor"/>
</dbReference>
<protein>
    <submittedName>
        <fullName evidence="4">Response regulator transcription factor</fullName>
    </submittedName>
</protein>
<dbReference type="Pfam" id="PF00196">
    <property type="entry name" value="GerE"/>
    <property type="match status" value="1"/>
</dbReference>
<dbReference type="InterPro" id="IPR036388">
    <property type="entry name" value="WH-like_DNA-bd_sf"/>
</dbReference>
<proteinExistence type="predicted"/>
<dbReference type="SUPFAM" id="SSF46894">
    <property type="entry name" value="C-terminal effector domain of the bipartite response regulators"/>
    <property type="match status" value="1"/>
</dbReference>
<evidence type="ECO:0000256" key="2">
    <source>
        <dbReference type="ARBA" id="ARBA00023163"/>
    </source>
</evidence>
<gene>
    <name evidence="4" type="ORF">HUB98_22255</name>
</gene>
<dbReference type="Proteomes" id="UP000509327">
    <property type="component" value="Chromosome"/>
</dbReference>
<evidence type="ECO:0000259" key="3">
    <source>
        <dbReference type="Pfam" id="PF00196"/>
    </source>
</evidence>
<evidence type="ECO:0000313" key="5">
    <source>
        <dbReference type="Proteomes" id="UP000509327"/>
    </source>
</evidence>
<sequence length="54" mass="6187">MCVRLCVRLNGRCTNDLSSALSTVKSYVDRILQKLQVEDRRQAVVFAIRNGYVK</sequence>
<evidence type="ECO:0000313" key="4">
    <source>
        <dbReference type="EMBL" id="QKS58681.1"/>
    </source>
</evidence>
<evidence type="ECO:0000256" key="1">
    <source>
        <dbReference type="ARBA" id="ARBA00023015"/>
    </source>
</evidence>
<keyword evidence="1" id="KW-0805">Transcription regulation</keyword>
<dbReference type="Gene3D" id="1.10.10.10">
    <property type="entry name" value="Winged helix-like DNA-binding domain superfamily/Winged helix DNA-binding domain"/>
    <property type="match status" value="1"/>
</dbReference>
<organism evidence="4 5">
    <name type="scientific">Paenibacillus barcinonensis</name>
    <dbReference type="NCBI Taxonomy" id="198119"/>
    <lineage>
        <taxon>Bacteria</taxon>
        <taxon>Bacillati</taxon>
        <taxon>Bacillota</taxon>
        <taxon>Bacilli</taxon>
        <taxon>Bacillales</taxon>
        <taxon>Paenibacillaceae</taxon>
        <taxon>Paenibacillus</taxon>
    </lineage>
</organism>
<keyword evidence="2" id="KW-0804">Transcription</keyword>
<keyword evidence="5" id="KW-1185">Reference proteome</keyword>
<accession>A0ABX6Q8Z8</accession>
<dbReference type="EMBL" id="CP054614">
    <property type="protein sequence ID" value="QKS58681.1"/>
    <property type="molecule type" value="Genomic_DNA"/>
</dbReference>